<protein>
    <submittedName>
        <fullName evidence="3">Putative helicase</fullName>
    </submittedName>
</protein>
<feature type="region of interest" description="Disordered" evidence="1">
    <location>
        <begin position="599"/>
        <end position="627"/>
    </location>
</feature>
<dbReference type="PROSITE" id="PS51199">
    <property type="entry name" value="SF4_HELICASE"/>
    <property type="match status" value="1"/>
</dbReference>
<dbReference type="SUPFAM" id="SSF56731">
    <property type="entry name" value="DNA primase core"/>
    <property type="match status" value="1"/>
</dbReference>
<dbReference type="SMART" id="SM00493">
    <property type="entry name" value="TOPRIM"/>
    <property type="match status" value="1"/>
</dbReference>
<dbReference type="GO" id="GO:0005524">
    <property type="term" value="F:ATP binding"/>
    <property type="evidence" value="ECO:0007669"/>
    <property type="project" value="InterPro"/>
</dbReference>
<dbReference type="PANTHER" id="PTHR12873">
    <property type="entry name" value="T7-LIKE MITOCHONDRIAL DNA HELICASE"/>
    <property type="match status" value="1"/>
</dbReference>
<dbReference type="GO" id="GO:0006260">
    <property type="term" value="P:DNA replication"/>
    <property type="evidence" value="ECO:0007669"/>
    <property type="project" value="InterPro"/>
</dbReference>
<dbReference type="InterPro" id="IPR034154">
    <property type="entry name" value="TOPRIM_DnaG/twinkle"/>
</dbReference>
<keyword evidence="3" id="KW-0378">Hydrolase</keyword>
<dbReference type="Gene3D" id="3.40.1360.10">
    <property type="match status" value="1"/>
</dbReference>
<gene>
    <name evidence="3" type="ORF">MM171A00145_0017</name>
</gene>
<dbReference type="Pfam" id="PF03796">
    <property type="entry name" value="DnaB_C"/>
    <property type="match status" value="1"/>
</dbReference>
<dbReference type="Gene3D" id="3.40.50.300">
    <property type="entry name" value="P-loop containing nucleotide triphosphate hydrolases"/>
    <property type="match status" value="1"/>
</dbReference>
<dbReference type="CDD" id="cd01029">
    <property type="entry name" value="TOPRIM_primases"/>
    <property type="match status" value="1"/>
</dbReference>
<organism evidence="3">
    <name type="scientific">viral metagenome</name>
    <dbReference type="NCBI Taxonomy" id="1070528"/>
    <lineage>
        <taxon>unclassified sequences</taxon>
        <taxon>metagenomes</taxon>
        <taxon>organismal metagenomes</taxon>
    </lineage>
</organism>
<dbReference type="InterPro" id="IPR007694">
    <property type="entry name" value="DNA_helicase_DnaB-like_C"/>
</dbReference>
<name>A0A6M3M4G7_9ZZZZ</name>
<evidence type="ECO:0000313" key="3">
    <source>
        <dbReference type="EMBL" id="QJB01080.1"/>
    </source>
</evidence>
<dbReference type="Pfam" id="PF13155">
    <property type="entry name" value="Toprim_2"/>
    <property type="match status" value="1"/>
</dbReference>
<dbReference type="SUPFAM" id="SSF52540">
    <property type="entry name" value="P-loop containing nucleoside triphosphate hydrolases"/>
    <property type="match status" value="1"/>
</dbReference>
<dbReference type="GO" id="GO:0043139">
    <property type="term" value="F:5'-3' DNA helicase activity"/>
    <property type="evidence" value="ECO:0007669"/>
    <property type="project" value="InterPro"/>
</dbReference>
<dbReference type="InterPro" id="IPR027032">
    <property type="entry name" value="Twinkle-like"/>
</dbReference>
<accession>A0A6M3M4G7</accession>
<dbReference type="InterPro" id="IPR006171">
    <property type="entry name" value="TOPRIM_dom"/>
</dbReference>
<keyword evidence="3" id="KW-0547">Nucleotide-binding</keyword>
<dbReference type="GO" id="GO:0003697">
    <property type="term" value="F:single-stranded DNA binding"/>
    <property type="evidence" value="ECO:0007669"/>
    <property type="project" value="InterPro"/>
</dbReference>
<keyword evidence="3" id="KW-0067">ATP-binding</keyword>
<dbReference type="InterPro" id="IPR027417">
    <property type="entry name" value="P-loop_NTPase"/>
</dbReference>
<evidence type="ECO:0000256" key="1">
    <source>
        <dbReference type="SAM" id="MobiDB-lite"/>
    </source>
</evidence>
<dbReference type="AlphaFoldDB" id="A0A6M3M4G7"/>
<evidence type="ECO:0000259" key="2">
    <source>
        <dbReference type="PROSITE" id="PS51199"/>
    </source>
</evidence>
<keyword evidence="3" id="KW-0347">Helicase</keyword>
<dbReference type="PANTHER" id="PTHR12873:SF0">
    <property type="entry name" value="TWINKLE MTDNA HELICASE"/>
    <property type="match status" value="1"/>
</dbReference>
<sequence>MTTYETGAEYVQRKGWKVHSKGPKGWLTDCPSCGHSKCLNIHPGEHGLWTCHSCNQRGNLQQLKRLMGDVLTDAIVSPGSDGPKFAWTAPVAVDKDTARAQAANRRLFPATGEREGSAAVVWEYLTAGRGFLPQTILDARLGAEETPCGCSGGCERCGGAGVIRWVSIPYLGADGVLGAKFRSVPPTPKDWRRIAGRKPGLYNALDGFSAAHTLETPQVILCEGELDAIAWRSFGFPWVVSVPDGAKSWDGSWNDLFAEFAVIYLCFDPDPAGEEGRKEVAQRLGNYRCYKVRLPHKDAAECLVQGTTAEQMHQALTMAEAYRNDRVKRIIDYADELVALIKDPLGARGKPTGWPALDTMWGGVRSELVVVTGDTGVGKTTFCADFARRQTEHGPVLMCSFESSPVDVLAMQVSQELDKHFLTMDEGEIIVQACNLSERGMYLLDHRGAMSVDLLIDTLQYARQVLGVRFFVVDHLHYFLELDGVHDTANIRKACQRLSDFCHDTDSTLLLVVHPKQIESDNVRIQLKDLKGGSDIKQIASSVLSLWRPRSKTRKSKKRGTVTILKCRSQAGREGSLTYEFVKRAERFDFTADDVEGVWGEDETSGYGNGNSKSKWSGDYSSEEWAP</sequence>
<reference evidence="3" key="1">
    <citation type="submission" date="2020-03" db="EMBL/GenBank/DDBJ databases">
        <title>The deep terrestrial virosphere.</title>
        <authorList>
            <person name="Holmfeldt K."/>
            <person name="Nilsson E."/>
            <person name="Simone D."/>
            <person name="Lopez-Fernandez M."/>
            <person name="Wu X."/>
            <person name="de Brujin I."/>
            <person name="Lundin D."/>
            <person name="Andersson A."/>
            <person name="Bertilsson S."/>
            <person name="Dopson M."/>
        </authorList>
    </citation>
    <scope>NUCLEOTIDE SEQUENCE</scope>
    <source>
        <strain evidence="3">MM171A00145</strain>
    </source>
</reference>
<feature type="domain" description="SF4 helicase" evidence="2">
    <location>
        <begin position="343"/>
        <end position="595"/>
    </location>
</feature>
<dbReference type="EMBL" id="MT143705">
    <property type="protein sequence ID" value="QJB01080.1"/>
    <property type="molecule type" value="Genomic_DNA"/>
</dbReference>
<proteinExistence type="predicted"/>